<dbReference type="InterPro" id="IPR024079">
    <property type="entry name" value="MetalloPept_cat_dom_sf"/>
</dbReference>
<dbReference type="Proteomes" id="UP000308713">
    <property type="component" value="Unassembled WGS sequence"/>
</dbReference>
<sequence length="897" mass="97781">MKAKLHYVLTTAILLSLFSGFAQDNYFTKIATTKTLLKSKPHKTASNKGLVYQFNLQTLTQALTQSNKTSKTTETSDLILSFPNAHGTFERFRIEETSVMHPDLQAKYPHIKSYTGYGIDNPLAYLRFSISPYNGLSGVVLGTSNTTVIEAAANNLNQIVVIHKANLAQGNFLCERINTFFKTQLKEDELKDADDSIKRTYKIALSVTGEYGQFNGGSLASVNAAINATLTNINAVFENEFNVSLQLVANNDKVIYLNPSTDPYTNLGNYNTQLATTLDTEILEANYDVGHLLGGIDDGAGNGTGDAGCIGCVCNNGGSYADKNHKGSGFSTSPSPAGINFDLDFVAHEIGHQFGATHTWTHDGSEGTNTQMEPGGGSTIMAYAGITGSTNVQRHSDPYFHAASLQQITTFIKTTTCPSTENTGNSTPTVNAGSNLTLPVGTAFKLVGNASDADGDQLTYCWEQFNEDDAVTTYPNPNSSNSNSVLFRSYPPTESNIRYFPNLEDLTFGINATQWEKVPNVDRTADFRLTVRDNRPGGANNAHDDMRVTFSSAYGPFSITSQNTPNILWESGTNETITWNVNNTNNLSGASNVNILLSTNGGMTYEHTLASNTPNDGSHIITVPHLPAPYCRILIEPTNNNFFAINTTDFAINYIVSKTCTQYSSAPNLGINITDNGKDFTQSHTINIGDAKAITDINIGLDITHSYIGDLGIRVQGPDNTIVLLKSPSDCGNEENLISIFDDQAPLLNCLSASLNTSAKSFNDLLAKFNNKNSSGNWTIQLGDFEAGDEGTLNSWFVEICETTETLLDIGEPGDPNKLVLYPNPNTGEFTIQLYNPTKNNVDIKLYDLRNRLVYQETYNGSTNFEENVTLQNIFSGMYILKISNGVKEFTKRVIIK</sequence>
<keyword evidence="7" id="KW-1185">Reference proteome</keyword>
<evidence type="ECO:0000256" key="4">
    <source>
        <dbReference type="SAM" id="SignalP"/>
    </source>
</evidence>
<dbReference type="AlphaFoldDB" id="A0A5C4SJY5"/>
<evidence type="ECO:0000313" key="6">
    <source>
        <dbReference type="EMBL" id="TNJ44133.1"/>
    </source>
</evidence>
<dbReference type="EMBL" id="VDCS01000008">
    <property type="protein sequence ID" value="TNJ44133.1"/>
    <property type="molecule type" value="Genomic_DNA"/>
</dbReference>
<evidence type="ECO:0000313" key="7">
    <source>
        <dbReference type="Proteomes" id="UP000308713"/>
    </source>
</evidence>
<name>A0A5C4SJY5_9FLAO</name>
<dbReference type="InterPro" id="IPR008979">
    <property type="entry name" value="Galactose-bd-like_sf"/>
</dbReference>
<evidence type="ECO:0000256" key="3">
    <source>
        <dbReference type="ARBA" id="ARBA00022801"/>
    </source>
</evidence>
<dbReference type="Pfam" id="PF18962">
    <property type="entry name" value="Por_Secre_tail"/>
    <property type="match status" value="1"/>
</dbReference>
<accession>A0A5C4SJY5</accession>
<comment type="caution">
    <text evidence="6">The sequence shown here is derived from an EMBL/GenBank/DDBJ whole genome shotgun (WGS) entry which is preliminary data.</text>
</comment>
<dbReference type="OrthoDB" id="9792152at2"/>
<keyword evidence="3" id="KW-0378">Hydrolase</keyword>
<dbReference type="Gene3D" id="2.60.40.10">
    <property type="entry name" value="Immunoglobulins"/>
    <property type="match status" value="1"/>
</dbReference>
<evidence type="ECO:0000256" key="2">
    <source>
        <dbReference type="ARBA" id="ARBA00022729"/>
    </source>
</evidence>
<keyword evidence="2 4" id="KW-0732">Signal</keyword>
<dbReference type="Pfam" id="PF01483">
    <property type="entry name" value="P_proprotein"/>
    <property type="match status" value="1"/>
</dbReference>
<evidence type="ECO:0000259" key="5">
    <source>
        <dbReference type="PROSITE" id="PS51829"/>
    </source>
</evidence>
<dbReference type="SUPFAM" id="SSF55486">
    <property type="entry name" value="Metalloproteases ('zincins'), catalytic domain"/>
    <property type="match status" value="1"/>
</dbReference>
<reference evidence="6 7" key="1">
    <citation type="submission" date="2019-05" db="EMBL/GenBank/DDBJ databases">
        <title>Tamlana fucoidanivorans sp. nov., isolated from the surface of algae collected from Fujian province in China.</title>
        <authorList>
            <person name="Li J."/>
        </authorList>
    </citation>
    <scope>NUCLEOTIDE SEQUENCE [LARGE SCALE GENOMIC DNA]</scope>
    <source>
        <strain evidence="6 7">CW2-9</strain>
    </source>
</reference>
<dbReference type="InterPro" id="IPR013783">
    <property type="entry name" value="Ig-like_fold"/>
</dbReference>
<dbReference type="GO" id="GO:0008237">
    <property type="term" value="F:metallopeptidase activity"/>
    <property type="evidence" value="ECO:0007669"/>
    <property type="project" value="InterPro"/>
</dbReference>
<dbReference type="GO" id="GO:0004252">
    <property type="term" value="F:serine-type endopeptidase activity"/>
    <property type="evidence" value="ECO:0007669"/>
    <property type="project" value="InterPro"/>
</dbReference>
<dbReference type="PROSITE" id="PS51829">
    <property type="entry name" value="P_HOMO_B"/>
    <property type="match status" value="1"/>
</dbReference>
<dbReference type="InterPro" id="IPR026444">
    <property type="entry name" value="Secre_tail"/>
</dbReference>
<dbReference type="InterPro" id="IPR002884">
    <property type="entry name" value="P_dom"/>
</dbReference>
<protein>
    <submittedName>
        <fullName evidence="6">T9SS type A sorting domain-containing protein</fullName>
    </submittedName>
</protein>
<keyword evidence="1" id="KW-0645">Protease</keyword>
<feature type="domain" description="P/Homo B" evidence="5">
    <location>
        <begin position="655"/>
        <end position="806"/>
    </location>
</feature>
<evidence type="ECO:0000256" key="1">
    <source>
        <dbReference type="ARBA" id="ARBA00022670"/>
    </source>
</evidence>
<organism evidence="6 7">
    <name type="scientific">Allotamlana fucoidanivorans</name>
    <dbReference type="NCBI Taxonomy" id="2583814"/>
    <lineage>
        <taxon>Bacteria</taxon>
        <taxon>Pseudomonadati</taxon>
        <taxon>Bacteroidota</taxon>
        <taxon>Flavobacteriia</taxon>
        <taxon>Flavobacteriales</taxon>
        <taxon>Flavobacteriaceae</taxon>
        <taxon>Allotamlana</taxon>
    </lineage>
</organism>
<dbReference type="NCBIfam" id="TIGR04183">
    <property type="entry name" value="Por_Secre_tail"/>
    <property type="match status" value="1"/>
</dbReference>
<dbReference type="Gene3D" id="2.60.120.260">
    <property type="entry name" value="Galactose-binding domain-like"/>
    <property type="match status" value="1"/>
</dbReference>
<dbReference type="GO" id="GO:0006508">
    <property type="term" value="P:proteolysis"/>
    <property type="evidence" value="ECO:0007669"/>
    <property type="project" value="UniProtKB-KW"/>
</dbReference>
<dbReference type="Pfam" id="PF13583">
    <property type="entry name" value="Reprolysin_4"/>
    <property type="match status" value="1"/>
</dbReference>
<feature type="chain" id="PRO_5022823409" evidence="4">
    <location>
        <begin position="23"/>
        <end position="897"/>
    </location>
</feature>
<gene>
    <name evidence="6" type="ORF">FGF67_08860</name>
</gene>
<feature type="signal peptide" evidence="4">
    <location>
        <begin position="1"/>
        <end position="22"/>
    </location>
</feature>
<dbReference type="RefSeq" id="WP_139696876.1">
    <property type="nucleotide sequence ID" value="NZ_CP074074.1"/>
</dbReference>
<dbReference type="SUPFAM" id="SSF49785">
    <property type="entry name" value="Galactose-binding domain-like"/>
    <property type="match status" value="1"/>
</dbReference>
<dbReference type="Gene3D" id="3.40.390.10">
    <property type="entry name" value="Collagenase (Catalytic Domain)"/>
    <property type="match status" value="1"/>
</dbReference>
<proteinExistence type="predicted"/>